<keyword evidence="2" id="KW-0732">Signal</keyword>
<dbReference type="OrthoDB" id="1859733at2759"/>
<dbReference type="GeneID" id="54289176"/>
<accession>A0A6A5XV87</accession>
<evidence type="ECO:0000313" key="4">
    <source>
        <dbReference type="Proteomes" id="UP000799778"/>
    </source>
</evidence>
<feature type="region of interest" description="Disordered" evidence="1">
    <location>
        <begin position="101"/>
        <end position="123"/>
    </location>
</feature>
<dbReference type="PANTHER" id="PTHR35567">
    <property type="entry name" value="MALATE DEHYDROGENASE (AFU_ORTHOLOGUE AFUA_2G13800)"/>
    <property type="match status" value="1"/>
</dbReference>
<name>A0A6A5XV87_9PLEO</name>
<dbReference type="InterPro" id="IPR021851">
    <property type="entry name" value="DUF3455"/>
</dbReference>
<organism evidence="3 4">
    <name type="scientific">Aaosphaeria arxii CBS 175.79</name>
    <dbReference type="NCBI Taxonomy" id="1450172"/>
    <lineage>
        <taxon>Eukaryota</taxon>
        <taxon>Fungi</taxon>
        <taxon>Dikarya</taxon>
        <taxon>Ascomycota</taxon>
        <taxon>Pezizomycotina</taxon>
        <taxon>Dothideomycetes</taxon>
        <taxon>Pleosporomycetidae</taxon>
        <taxon>Pleosporales</taxon>
        <taxon>Pleosporales incertae sedis</taxon>
        <taxon>Aaosphaeria</taxon>
    </lineage>
</organism>
<protein>
    <recommendedName>
        <fullName evidence="5">Malate dehydrogenase</fullName>
    </recommendedName>
</protein>
<dbReference type="Pfam" id="PF11937">
    <property type="entry name" value="DUF3455"/>
    <property type="match status" value="1"/>
</dbReference>
<evidence type="ECO:0008006" key="5">
    <source>
        <dbReference type="Google" id="ProtNLM"/>
    </source>
</evidence>
<sequence length="212" mass="22914">MHFKLTLLTSFIAAVTLTAAHPHAPVHQRSRLAHRQADNTTCDLTTQTPPANTLTPPSTIDTSLKLLMVAEGRGTQNYTCSSPTATPTPFGAIATLYDASCSSPSSNTSTRPRRPRQENPDAPRMIGVHFFTSSLTPDFFIPALGGNTLAKKAEDMPAPDASGANVPWLRLEADVAGSQTGVRQIYRVPSLQDFQRQDTAQSLKDNPNPNYL</sequence>
<proteinExistence type="predicted"/>
<reference evidence="3" key="1">
    <citation type="journal article" date="2020" name="Stud. Mycol.">
        <title>101 Dothideomycetes genomes: a test case for predicting lifestyles and emergence of pathogens.</title>
        <authorList>
            <person name="Haridas S."/>
            <person name="Albert R."/>
            <person name="Binder M."/>
            <person name="Bloem J."/>
            <person name="Labutti K."/>
            <person name="Salamov A."/>
            <person name="Andreopoulos B."/>
            <person name="Baker S."/>
            <person name="Barry K."/>
            <person name="Bills G."/>
            <person name="Bluhm B."/>
            <person name="Cannon C."/>
            <person name="Castanera R."/>
            <person name="Culley D."/>
            <person name="Daum C."/>
            <person name="Ezra D."/>
            <person name="Gonzalez J."/>
            <person name="Henrissat B."/>
            <person name="Kuo A."/>
            <person name="Liang C."/>
            <person name="Lipzen A."/>
            <person name="Lutzoni F."/>
            <person name="Magnuson J."/>
            <person name="Mondo S."/>
            <person name="Nolan M."/>
            <person name="Ohm R."/>
            <person name="Pangilinan J."/>
            <person name="Park H.-J."/>
            <person name="Ramirez L."/>
            <person name="Alfaro M."/>
            <person name="Sun H."/>
            <person name="Tritt A."/>
            <person name="Yoshinaga Y."/>
            <person name="Zwiers L.-H."/>
            <person name="Turgeon B."/>
            <person name="Goodwin S."/>
            <person name="Spatafora J."/>
            <person name="Crous P."/>
            <person name="Grigoriev I."/>
        </authorList>
    </citation>
    <scope>NUCLEOTIDE SEQUENCE</scope>
    <source>
        <strain evidence="3">CBS 175.79</strain>
    </source>
</reference>
<feature type="signal peptide" evidence="2">
    <location>
        <begin position="1"/>
        <end position="20"/>
    </location>
</feature>
<dbReference type="AlphaFoldDB" id="A0A6A5XV87"/>
<dbReference type="RefSeq" id="XP_033385185.1">
    <property type="nucleotide sequence ID" value="XM_033531779.1"/>
</dbReference>
<dbReference type="Proteomes" id="UP000799778">
    <property type="component" value="Unassembled WGS sequence"/>
</dbReference>
<gene>
    <name evidence="3" type="ORF">BU24DRAFT_459966</name>
</gene>
<feature type="chain" id="PRO_5025345405" description="Malate dehydrogenase" evidence="2">
    <location>
        <begin position="21"/>
        <end position="212"/>
    </location>
</feature>
<keyword evidence="4" id="KW-1185">Reference proteome</keyword>
<dbReference type="EMBL" id="ML978068">
    <property type="protein sequence ID" value="KAF2016846.1"/>
    <property type="molecule type" value="Genomic_DNA"/>
</dbReference>
<evidence type="ECO:0000256" key="1">
    <source>
        <dbReference type="SAM" id="MobiDB-lite"/>
    </source>
</evidence>
<feature type="compositionally biased region" description="Low complexity" evidence="1">
    <location>
        <begin position="101"/>
        <end position="110"/>
    </location>
</feature>
<evidence type="ECO:0000256" key="2">
    <source>
        <dbReference type="SAM" id="SignalP"/>
    </source>
</evidence>
<dbReference type="PANTHER" id="PTHR35567:SF1">
    <property type="entry name" value="CONSERVED FUNGAL PROTEIN (AFU_ORTHOLOGUE AFUA_1G14230)"/>
    <property type="match status" value="1"/>
</dbReference>
<evidence type="ECO:0000313" key="3">
    <source>
        <dbReference type="EMBL" id="KAF2016846.1"/>
    </source>
</evidence>